<evidence type="ECO:0000313" key="2">
    <source>
        <dbReference type="Proteomes" id="UP000066284"/>
    </source>
</evidence>
<sequence>MRDCAPTIWSGPEETKEAERLLAGARATGRPLVAVAPGAKRPTTSY</sequence>
<dbReference type="Proteomes" id="UP000066284">
    <property type="component" value="Chromosome 1"/>
</dbReference>
<name>A0A0S4KQ23_9BACT</name>
<organism evidence="1 2">
    <name type="scientific">Candidatus Nitrospira inopinata</name>
    <dbReference type="NCBI Taxonomy" id="1715989"/>
    <lineage>
        <taxon>Bacteria</taxon>
        <taxon>Pseudomonadati</taxon>
        <taxon>Nitrospirota</taxon>
        <taxon>Nitrospiria</taxon>
        <taxon>Nitrospirales</taxon>
        <taxon>Nitrospiraceae</taxon>
        <taxon>Nitrospira</taxon>
    </lineage>
</organism>
<accession>A0A0S4KQ23</accession>
<evidence type="ECO:0000313" key="1">
    <source>
        <dbReference type="EMBL" id="CUQ65433.1"/>
    </source>
</evidence>
<dbReference type="STRING" id="1715989.NITINOP_0457"/>
<dbReference type="AlphaFoldDB" id="A0A0S4KQ23"/>
<proteinExistence type="predicted"/>
<protein>
    <submittedName>
        <fullName evidence="1">Uncharacterized protein</fullName>
    </submittedName>
</protein>
<keyword evidence="2" id="KW-1185">Reference proteome</keyword>
<dbReference type="EMBL" id="LN885086">
    <property type="protein sequence ID" value="CUQ65433.1"/>
    <property type="molecule type" value="Genomic_DNA"/>
</dbReference>
<gene>
    <name evidence="1" type="ORF">NITINOP_0457</name>
</gene>
<dbReference type="KEGG" id="nio:NITINOP_0457"/>
<reference evidence="2" key="1">
    <citation type="submission" date="2015-09" db="EMBL/GenBank/DDBJ databases">
        <authorList>
            <person name="Daims H."/>
        </authorList>
    </citation>
    <scope>NUCLEOTIDE SEQUENCE [LARGE SCALE GENOMIC DNA]</scope>
</reference>